<name>A0A8T0FFC8_ARGBR</name>
<accession>A0A8T0FFC8</accession>
<reference evidence="2" key="2">
    <citation type="submission" date="2020-06" db="EMBL/GenBank/DDBJ databases">
        <authorList>
            <person name="Sheffer M."/>
        </authorList>
    </citation>
    <scope>NUCLEOTIDE SEQUENCE</scope>
</reference>
<dbReference type="AlphaFoldDB" id="A0A8T0FFC8"/>
<evidence type="ECO:0000313" key="2">
    <source>
        <dbReference type="EMBL" id="KAF8789984.1"/>
    </source>
</evidence>
<keyword evidence="1" id="KW-0732">Signal</keyword>
<reference evidence="2" key="1">
    <citation type="journal article" date="2020" name="bioRxiv">
        <title>Chromosome-level reference genome of the European wasp spider Argiope bruennichi: a resource for studies on range expansion and evolutionary adaptation.</title>
        <authorList>
            <person name="Sheffer M.M."/>
            <person name="Hoppe A."/>
            <person name="Krehenwinkel H."/>
            <person name="Uhl G."/>
            <person name="Kuss A.W."/>
            <person name="Jensen L."/>
            <person name="Jensen C."/>
            <person name="Gillespie R.G."/>
            <person name="Hoff K.J."/>
            <person name="Prost S."/>
        </authorList>
    </citation>
    <scope>NUCLEOTIDE SEQUENCE</scope>
</reference>
<feature type="chain" id="PRO_5035838457" evidence="1">
    <location>
        <begin position="26"/>
        <end position="85"/>
    </location>
</feature>
<proteinExistence type="predicted"/>
<protein>
    <submittedName>
        <fullName evidence="2">Uncharacterized protein</fullName>
    </submittedName>
</protein>
<dbReference type="Proteomes" id="UP000807504">
    <property type="component" value="Unassembled WGS sequence"/>
</dbReference>
<feature type="signal peptide" evidence="1">
    <location>
        <begin position="1"/>
        <end position="25"/>
    </location>
</feature>
<dbReference type="EMBL" id="JABXBU010000011">
    <property type="protein sequence ID" value="KAF8789984.1"/>
    <property type="molecule type" value="Genomic_DNA"/>
</dbReference>
<evidence type="ECO:0000313" key="3">
    <source>
        <dbReference type="Proteomes" id="UP000807504"/>
    </source>
</evidence>
<organism evidence="2 3">
    <name type="scientific">Argiope bruennichi</name>
    <name type="common">Wasp spider</name>
    <name type="synonym">Aranea bruennichi</name>
    <dbReference type="NCBI Taxonomy" id="94029"/>
    <lineage>
        <taxon>Eukaryota</taxon>
        <taxon>Metazoa</taxon>
        <taxon>Ecdysozoa</taxon>
        <taxon>Arthropoda</taxon>
        <taxon>Chelicerata</taxon>
        <taxon>Arachnida</taxon>
        <taxon>Araneae</taxon>
        <taxon>Araneomorphae</taxon>
        <taxon>Entelegynae</taxon>
        <taxon>Araneoidea</taxon>
        <taxon>Araneidae</taxon>
        <taxon>Argiope</taxon>
    </lineage>
</organism>
<keyword evidence="3" id="KW-1185">Reference proteome</keyword>
<evidence type="ECO:0000256" key="1">
    <source>
        <dbReference type="SAM" id="SignalP"/>
    </source>
</evidence>
<gene>
    <name evidence="2" type="ORF">HNY73_005075</name>
</gene>
<comment type="caution">
    <text evidence="2">The sequence shown here is derived from an EMBL/GenBank/DDBJ whole genome shotgun (WGS) entry which is preliminary data.</text>
</comment>
<dbReference type="PROSITE" id="PS51257">
    <property type="entry name" value="PROKAR_LIPOPROTEIN"/>
    <property type="match status" value="1"/>
</dbReference>
<sequence>MVHRFKYPSCLAITVLLIACGLVQSERERLKELVSICTGHDLLDTIKRACSIYRRKRNLSVIEPTLSKHSSMLHEFCIGNAENAA</sequence>